<dbReference type="InterPro" id="IPR018637">
    <property type="entry name" value="DUF2059"/>
</dbReference>
<accession>A0A7V2SIV8</accession>
<evidence type="ECO:0000259" key="2">
    <source>
        <dbReference type="Pfam" id="PF09832"/>
    </source>
</evidence>
<comment type="caution">
    <text evidence="3">The sequence shown here is derived from an EMBL/GenBank/DDBJ whole genome shotgun (WGS) entry which is preliminary data.</text>
</comment>
<proteinExistence type="predicted"/>
<gene>
    <name evidence="3" type="ORF">ENJ74_02825</name>
</gene>
<dbReference type="EMBL" id="DRNO01000190">
    <property type="protein sequence ID" value="HFC03786.1"/>
    <property type="molecule type" value="Genomic_DNA"/>
</dbReference>
<keyword evidence="1" id="KW-0175">Coiled coil</keyword>
<evidence type="ECO:0000256" key="1">
    <source>
        <dbReference type="SAM" id="Coils"/>
    </source>
</evidence>
<dbReference type="Pfam" id="PF09832">
    <property type="entry name" value="DUF2059"/>
    <property type="match status" value="1"/>
</dbReference>
<name>A0A7V2SIV8_9BACT</name>
<feature type="non-terminal residue" evidence="3">
    <location>
        <position position="1"/>
    </location>
</feature>
<dbReference type="Proteomes" id="UP000885722">
    <property type="component" value="Unassembled WGS sequence"/>
</dbReference>
<protein>
    <submittedName>
        <fullName evidence="3">DUF2059 domain-containing protein</fullName>
    </submittedName>
</protein>
<reference evidence="3" key="1">
    <citation type="journal article" date="2020" name="mSystems">
        <title>Genome- and Community-Level Interaction Insights into Carbon Utilization and Element Cycling Functions of Hydrothermarchaeota in Hydrothermal Sediment.</title>
        <authorList>
            <person name="Zhou Z."/>
            <person name="Liu Y."/>
            <person name="Xu W."/>
            <person name="Pan J."/>
            <person name="Luo Z.H."/>
            <person name="Li M."/>
        </authorList>
    </citation>
    <scope>NUCLEOTIDE SEQUENCE [LARGE SCALE GENOMIC DNA]</scope>
    <source>
        <strain evidence="3">HyVt-513</strain>
    </source>
</reference>
<organism evidence="3">
    <name type="scientific">Nitratifractor salsuginis</name>
    <dbReference type="NCBI Taxonomy" id="269261"/>
    <lineage>
        <taxon>Bacteria</taxon>
        <taxon>Pseudomonadati</taxon>
        <taxon>Campylobacterota</taxon>
        <taxon>Epsilonproteobacteria</taxon>
        <taxon>Campylobacterales</taxon>
        <taxon>Sulfurovaceae</taxon>
        <taxon>Nitratifractor</taxon>
    </lineage>
</organism>
<evidence type="ECO:0000313" key="3">
    <source>
        <dbReference type="EMBL" id="HFC03786.1"/>
    </source>
</evidence>
<feature type="domain" description="DUF2059" evidence="2">
    <location>
        <begin position="73"/>
        <end position="131"/>
    </location>
</feature>
<sequence>GPKEAPAAKAPKAKPLTPEAEKAAYALFDVLKMKEGIRTALDRSLEIQVKRQPAMAPYEDIYKNFFHKYTKWEDMKKDLAKLYAQAFTAEEMKELTKFYSSKVGQKSLTMLPRLTQLSMLMAQQRIAKHADELKKAVAEKAKELDAAAKAEKKK</sequence>
<feature type="coiled-coil region" evidence="1">
    <location>
        <begin position="119"/>
        <end position="154"/>
    </location>
</feature>
<dbReference type="AlphaFoldDB" id="A0A7V2SIV8"/>